<proteinExistence type="predicted"/>
<dbReference type="GO" id="GO:0061630">
    <property type="term" value="F:ubiquitin protein ligase activity"/>
    <property type="evidence" value="ECO:0007669"/>
    <property type="project" value="InterPro"/>
</dbReference>
<dbReference type="GO" id="GO:0003676">
    <property type="term" value="F:nucleic acid binding"/>
    <property type="evidence" value="ECO:0007669"/>
    <property type="project" value="InterPro"/>
</dbReference>
<dbReference type="Pfam" id="PF15965">
    <property type="entry name" value="zf-TRAF_2"/>
    <property type="match status" value="1"/>
</dbReference>
<gene>
    <name evidence="10" type="ORF">scyTo_0010362</name>
</gene>
<dbReference type="PROSITE" id="PS50145">
    <property type="entry name" value="ZF_TRAF"/>
    <property type="match status" value="1"/>
</dbReference>
<feature type="domain" description="F-box" evidence="8">
    <location>
        <begin position="603"/>
        <end position="657"/>
    </location>
</feature>
<keyword evidence="4 5" id="KW-0862">Zinc</keyword>
<dbReference type="EMBL" id="BFAA01004451">
    <property type="protein sequence ID" value="GCB68193.1"/>
    <property type="molecule type" value="Genomic_DNA"/>
</dbReference>
<evidence type="ECO:0008006" key="12">
    <source>
        <dbReference type="Google" id="ProtNLM"/>
    </source>
</evidence>
<dbReference type="InterPro" id="IPR014001">
    <property type="entry name" value="Helicase_ATP-bd"/>
</dbReference>
<reference evidence="10 11" key="1">
    <citation type="journal article" date="2018" name="Nat. Ecol. Evol.">
        <title>Shark genomes provide insights into elasmobranch evolution and the origin of vertebrates.</title>
        <authorList>
            <person name="Hara Y"/>
            <person name="Yamaguchi K"/>
            <person name="Onimaru K"/>
            <person name="Kadota M"/>
            <person name="Koyanagi M"/>
            <person name="Keeley SD"/>
            <person name="Tatsumi K"/>
            <person name="Tanaka K"/>
            <person name="Motone F"/>
            <person name="Kageyama Y"/>
            <person name="Nozu R"/>
            <person name="Adachi N"/>
            <person name="Nishimura O"/>
            <person name="Nakagawa R"/>
            <person name="Tanegashima C"/>
            <person name="Kiyatake I"/>
            <person name="Matsumoto R"/>
            <person name="Murakumo K"/>
            <person name="Nishida K"/>
            <person name="Terakita A"/>
            <person name="Kuratani S"/>
            <person name="Sato K"/>
            <person name="Hyodo S Kuraku.S."/>
        </authorList>
    </citation>
    <scope>NUCLEOTIDE SEQUENCE [LARGE SCALE GENOMIC DNA]</scope>
</reference>
<dbReference type="PANTHER" id="PTHR15933:SF1">
    <property type="entry name" value="F-BOX ONLY PROTEIN 40"/>
    <property type="match status" value="1"/>
</dbReference>
<keyword evidence="2 5" id="KW-0863">Zinc-finger</keyword>
<evidence type="ECO:0000259" key="9">
    <source>
        <dbReference type="PROSITE" id="PS51192"/>
    </source>
</evidence>
<dbReference type="Gene3D" id="3.30.40.150">
    <property type="entry name" value="TRAF-like zinc-finger, N-terminal subdomain"/>
    <property type="match status" value="1"/>
</dbReference>
<dbReference type="Gene3D" id="3.40.50.300">
    <property type="entry name" value="P-loop containing nucleotide triphosphate hydrolases"/>
    <property type="match status" value="2"/>
</dbReference>
<evidence type="ECO:0000259" key="8">
    <source>
        <dbReference type="PROSITE" id="PS50181"/>
    </source>
</evidence>
<feature type="region of interest" description="Disordered" evidence="6">
    <location>
        <begin position="907"/>
        <end position="930"/>
    </location>
</feature>
<dbReference type="PROSITE" id="PS51192">
    <property type="entry name" value="HELICASE_ATP_BIND_1"/>
    <property type="match status" value="1"/>
</dbReference>
<dbReference type="FunFam" id="3.40.50.300:FF:000753">
    <property type="entry name" value="Polymerase (DNA directed), theta"/>
    <property type="match status" value="1"/>
</dbReference>
<accession>A0A401P503</accession>
<dbReference type="InterPro" id="IPR031890">
    <property type="entry name" value="Fbxo30/Fbxo40"/>
</dbReference>
<dbReference type="InterPro" id="IPR011545">
    <property type="entry name" value="DEAD/DEAH_box_helicase_dom"/>
</dbReference>
<dbReference type="PANTHER" id="PTHR15933">
    <property type="entry name" value="PROTEIN CBG16327"/>
    <property type="match status" value="1"/>
</dbReference>
<keyword evidence="1 5" id="KW-0479">Metal-binding</keyword>
<dbReference type="InterPro" id="IPR001293">
    <property type="entry name" value="Znf_TRAF"/>
</dbReference>
<evidence type="ECO:0000256" key="4">
    <source>
        <dbReference type="ARBA" id="ARBA00022833"/>
    </source>
</evidence>
<dbReference type="Pfam" id="PF00270">
    <property type="entry name" value="DEAD"/>
    <property type="match status" value="1"/>
</dbReference>
<sequence>MCTRIGTKRNHNIVLGTIKAEKGINQNGILKIVATQDAQHWKIRNRNLTPRLHKHCEKCYNRHCKKSFETSVSCLVICCPSKCGAVFHQCKEDEHSLLCPLEHVPCLNSAFGCPFSMARHKLSKHLHVCPASLVCCSMQWNRWPVNDDDITLKNNVVKESLNPEDLDFGTAMRDQGILFNSVKMAALFPEMAETVDENDLDLNDEGAVGGQLLASTSLERGFLETGIAVLQDGTDKFNADVAELTQEEQNNLADPNDTEYLAKYSTWEHIFNKDKGGCATEEKTTEVRNKQKTENSLACTNNKENKTSKSEPALLASVEKTGEAPWQEGVLERLETQMDTKHFNMYLVHHGSMLIRFGQMRACTPKEKDFVYGNLEAQNVKTVNTFKVPTSYRAKRVHMGESFSSKNKKENKAVDTSDLDTENNQSDEVTISLLCHLENVLKGHAISETQATDGFTVDFATQTYSFPSAPFGRGVTLADVAAEKASCLYLQLQTECVTKKYNKLNSAFTFMCHHFFRRDEYSSHFRNVHADIQSGLNGWMIQRCPLAYLGCSYSQQRFCPSKKRVKVIYNLNQNAFAVKPDVAAVLCQHSHRDQNVWKNGKSMLSLNNLPSEILRYIASFLDSYSLAQLSQVSVLMNAISSTFLQEHGMVFLDWEKKSYSHGSFSWRARKRKWKFSCVFSTVDNWRFNDSPSMAEHLKTCSYYVAESRSKPVALTDMCKSSETKQENKNLEDGTPEYPLKGKLETSHNTLLFESSVKVESLSETRHPPSFQIRCGEMSNKETIRCRQRFMGQHRVSIRKKSSVDSPSLNLRRSGRLQQRVPMRGTNGKENHTDGMQDEAPANIKASFGSPDSSLSLDDELIQAALDLEKNWNAGNPREDILKSICLNNVKTTSNSSGGTIEVHQFNPLSEDKKGSSSAAHSGVDQEHRIASEDPKGLSLIRDPILDLINKPLLSVRKELVNRRKRERPLSVNNPDSDTSARPIAKKAVISQKCSPVVNGGQQLSGIQKCQKARPMAKWQVRTSGTSRNSIVLSPNLLQRKKLFQSNCSFLVLTPPPGLSQSLLDGSKLSESLTATGQCGHVAAPSQQSVLLLSNWGLPKAVLKKYQSMGVVSIFEWQAECLTQHRVLEGRNLVYSAPTSAGKTLVAELLILKRVMERRKKALFILPFVSVAKEKMYYLQNLFQEAMVRVEGYMGGTSPAGGFSSLDIAVCTIEKANGLINRIIEEEKMDQLGIVVVDELHMLGDMHRGYLLELLLTKILFVTQKNAKRHKTPAREQRLNDGIQIVGMSATLPNLGIVATWLDAELYCTDFRPVPLMELVKIGNTIYDSNMTVVREFQPALQVKGDEDNIVSLCYETVRDGHSVLLFCPSKNWCEKLSETIAREFYHLHHRTAVGSEGFIKASTLLPFTLHRDELQETVDQLKRSPAGLDVVLGRTVPQGVGFHHAGNTISIFCLLYSVMLTTLLRC</sequence>
<dbReference type="OrthoDB" id="5918172at2759"/>
<evidence type="ECO:0000313" key="10">
    <source>
        <dbReference type="EMBL" id="GCB68193.1"/>
    </source>
</evidence>
<evidence type="ECO:0000256" key="3">
    <source>
        <dbReference type="ARBA" id="ARBA00022786"/>
    </source>
</evidence>
<organism evidence="10 11">
    <name type="scientific">Scyliorhinus torazame</name>
    <name type="common">Cloudy catshark</name>
    <name type="synonym">Catulus torazame</name>
    <dbReference type="NCBI Taxonomy" id="75743"/>
    <lineage>
        <taxon>Eukaryota</taxon>
        <taxon>Metazoa</taxon>
        <taxon>Chordata</taxon>
        <taxon>Craniata</taxon>
        <taxon>Vertebrata</taxon>
        <taxon>Chondrichthyes</taxon>
        <taxon>Elasmobranchii</taxon>
        <taxon>Galeomorphii</taxon>
        <taxon>Galeoidea</taxon>
        <taxon>Carcharhiniformes</taxon>
        <taxon>Scyliorhinidae</taxon>
        <taxon>Scyliorhinus</taxon>
    </lineage>
</organism>
<keyword evidence="11" id="KW-1185">Reference proteome</keyword>
<dbReference type="InterPro" id="IPR027417">
    <property type="entry name" value="P-loop_NTPase"/>
</dbReference>
<feature type="domain" description="Helicase ATP-binding" evidence="9">
    <location>
        <begin position="1123"/>
        <end position="1309"/>
    </location>
</feature>
<dbReference type="Proteomes" id="UP000288216">
    <property type="component" value="Unassembled WGS sequence"/>
</dbReference>
<feature type="zinc finger region" description="TRAF-type" evidence="5">
    <location>
        <begin position="95"/>
        <end position="137"/>
    </location>
</feature>
<evidence type="ECO:0000313" key="11">
    <source>
        <dbReference type="Proteomes" id="UP000288216"/>
    </source>
</evidence>
<dbReference type="InterPro" id="IPR036047">
    <property type="entry name" value="F-box-like_dom_sf"/>
</dbReference>
<dbReference type="SUPFAM" id="SSF81383">
    <property type="entry name" value="F-box domain"/>
    <property type="match status" value="1"/>
</dbReference>
<dbReference type="CDD" id="cd18026">
    <property type="entry name" value="DEXHc_POLQ-like"/>
    <property type="match status" value="1"/>
</dbReference>
<feature type="domain" description="TRAF-type" evidence="7">
    <location>
        <begin position="95"/>
        <end position="137"/>
    </location>
</feature>
<evidence type="ECO:0000256" key="5">
    <source>
        <dbReference type="PROSITE-ProRule" id="PRU00207"/>
    </source>
</evidence>
<evidence type="ECO:0000256" key="2">
    <source>
        <dbReference type="ARBA" id="ARBA00022771"/>
    </source>
</evidence>
<dbReference type="InterPro" id="IPR001810">
    <property type="entry name" value="F-box_dom"/>
</dbReference>
<dbReference type="GO" id="GO:0005737">
    <property type="term" value="C:cytoplasm"/>
    <property type="evidence" value="ECO:0007669"/>
    <property type="project" value="TreeGrafter"/>
</dbReference>
<dbReference type="GO" id="GO:0005524">
    <property type="term" value="F:ATP binding"/>
    <property type="evidence" value="ECO:0007669"/>
    <property type="project" value="InterPro"/>
</dbReference>
<protein>
    <recommendedName>
        <fullName evidence="12">DNA-directed DNA polymerase</fullName>
    </recommendedName>
</protein>
<comment type="caution">
    <text evidence="10">The sequence shown here is derived from an EMBL/GenBank/DDBJ whole genome shotgun (WGS) entry which is preliminary data.</text>
</comment>
<feature type="region of interest" description="Disordered" evidence="6">
    <location>
        <begin position="794"/>
        <end position="816"/>
    </location>
</feature>
<feature type="region of interest" description="Disordered" evidence="6">
    <location>
        <begin position="401"/>
        <end position="422"/>
    </location>
</feature>
<name>A0A401P503_SCYTO</name>
<evidence type="ECO:0000256" key="6">
    <source>
        <dbReference type="SAM" id="MobiDB-lite"/>
    </source>
</evidence>
<dbReference type="InterPro" id="IPR043013">
    <property type="entry name" value="Znf_TRAF_N"/>
</dbReference>
<evidence type="ECO:0000259" key="7">
    <source>
        <dbReference type="PROSITE" id="PS50145"/>
    </source>
</evidence>
<evidence type="ECO:0000256" key="1">
    <source>
        <dbReference type="ARBA" id="ARBA00022723"/>
    </source>
</evidence>
<dbReference type="GO" id="GO:0008270">
    <property type="term" value="F:zinc ion binding"/>
    <property type="evidence" value="ECO:0007669"/>
    <property type="project" value="UniProtKB-KW"/>
</dbReference>
<dbReference type="PROSITE" id="PS50181">
    <property type="entry name" value="FBOX"/>
    <property type="match status" value="1"/>
</dbReference>
<dbReference type="SUPFAM" id="SSF52540">
    <property type="entry name" value="P-loop containing nucleoside triphosphate hydrolases"/>
    <property type="match status" value="2"/>
</dbReference>
<keyword evidence="3" id="KW-0833">Ubl conjugation pathway</keyword>
<dbReference type="Pfam" id="PF15966">
    <property type="entry name" value="F-box_4"/>
    <property type="match status" value="1"/>
</dbReference>
<dbReference type="SMART" id="SM00487">
    <property type="entry name" value="DEXDc"/>
    <property type="match status" value="1"/>
</dbReference>
<dbReference type="STRING" id="75743.A0A401P503"/>